<comment type="caution">
    <text evidence="1">The sequence shown here is derived from an EMBL/GenBank/DDBJ whole genome shotgun (WGS) entry which is preliminary data.</text>
</comment>
<dbReference type="Proteomes" id="UP001152523">
    <property type="component" value="Unassembled WGS sequence"/>
</dbReference>
<dbReference type="EMBL" id="CAMAPF010000945">
    <property type="protein sequence ID" value="CAH9127096.1"/>
    <property type="molecule type" value="Genomic_DNA"/>
</dbReference>
<organism evidence="1 2">
    <name type="scientific">Cuscuta epithymum</name>
    <dbReference type="NCBI Taxonomy" id="186058"/>
    <lineage>
        <taxon>Eukaryota</taxon>
        <taxon>Viridiplantae</taxon>
        <taxon>Streptophyta</taxon>
        <taxon>Embryophyta</taxon>
        <taxon>Tracheophyta</taxon>
        <taxon>Spermatophyta</taxon>
        <taxon>Magnoliopsida</taxon>
        <taxon>eudicotyledons</taxon>
        <taxon>Gunneridae</taxon>
        <taxon>Pentapetalae</taxon>
        <taxon>asterids</taxon>
        <taxon>lamiids</taxon>
        <taxon>Solanales</taxon>
        <taxon>Convolvulaceae</taxon>
        <taxon>Cuscuteae</taxon>
        <taxon>Cuscuta</taxon>
        <taxon>Cuscuta subgen. Cuscuta</taxon>
    </lineage>
</organism>
<evidence type="ECO:0000313" key="1">
    <source>
        <dbReference type="EMBL" id="CAH9127096.1"/>
    </source>
</evidence>
<protein>
    <submittedName>
        <fullName evidence="1">Uncharacterized protein</fullName>
    </submittedName>
</protein>
<proteinExistence type="predicted"/>
<reference evidence="1" key="1">
    <citation type="submission" date="2022-07" db="EMBL/GenBank/DDBJ databases">
        <authorList>
            <person name="Macas J."/>
            <person name="Novak P."/>
            <person name="Neumann P."/>
        </authorList>
    </citation>
    <scope>NUCLEOTIDE SEQUENCE</scope>
</reference>
<name>A0AAV0EV66_9ASTE</name>
<sequence length="99" mass="11138">MVEDSADSPLIPRSCPISSPILRSCLISSLILRSCPIYENGEGFKGGQELKSYLGFLLSYEESRFIAIASTFGRWIQQVWTMFYGLPIHHPPYPDPSVQ</sequence>
<dbReference type="AlphaFoldDB" id="A0AAV0EV66"/>
<gene>
    <name evidence="1" type="ORF">CEPIT_LOCUS28047</name>
</gene>
<keyword evidence="2" id="KW-1185">Reference proteome</keyword>
<evidence type="ECO:0000313" key="2">
    <source>
        <dbReference type="Proteomes" id="UP001152523"/>
    </source>
</evidence>
<accession>A0AAV0EV66</accession>